<reference evidence="1" key="1">
    <citation type="submission" date="2023-04" db="EMBL/GenBank/DDBJ databases">
        <title>Draft Genome sequencing of Naganishia species isolated from polar environments using Oxford Nanopore Technology.</title>
        <authorList>
            <person name="Leo P."/>
            <person name="Venkateswaran K."/>
        </authorList>
    </citation>
    <scope>NUCLEOTIDE SEQUENCE</scope>
    <source>
        <strain evidence="1">MNA-CCFEE 5423</strain>
    </source>
</reference>
<gene>
    <name evidence="1" type="ORF">QFC21_003932</name>
</gene>
<evidence type="ECO:0000313" key="2">
    <source>
        <dbReference type="Proteomes" id="UP001227268"/>
    </source>
</evidence>
<protein>
    <submittedName>
        <fullName evidence="1">Uncharacterized protein</fullName>
    </submittedName>
</protein>
<dbReference type="EMBL" id="JASBWT010000012">
    <property type="protein sequence ID" value="KAJ9099927.1"/>
    <property type="molecule type" value="Genomic_DNA"/>
</dbReference>
<organism evidence="1 2">
    <name type="scientific">Naganishia friedmannii</name>
    <dbReference type="NCBI Taxonomy" id="89922"/>
    <lineage>
        <taxon>Eukaryota</taxon>
        <taxon>Fungi</taxon>
        <taxon>Dikarya</taxon>
        <taxon>Basidiomycota</taxon>
        <taxon>Agaricomycotina</taxon>
        <taxon>Tremellomycetes</taxon>
        <taxon>Filobasidiales</taxon>
        <taxon>Filobasidiaceae</taxon>
        <taxon>Naganishia</taxon>
    </lineage>
</organism>
<dbReference type="Proteomes" id="UP001227268">
    <property type="component" value="Unassembled WGS sequence"/>
</dbReference>
<name>A0ACC2VLY6_9TREE</name>
<comment type="caution">
    <text evidence="1">The sequence shown here is derived from an EMBL/GenBank/DDBJ whole genome shotgun (WGS) entry which is preliminary data.</text>
</comment>
<accession>A0ACC2VLY6</accession>
<proteinExistence type="predicted"/>
<evidence type="ECO:0000313" key="1">
    <source>
        <dbReference type="EMBL" id="KAJ9099927.1"/>
    </source>
</evidence>
<sequence>MDQDVAHLWELVNQLSEQLTANRALTEALKAQATDVKGQAVHSGVGFPLRRFNIDITDEQFSSELERFASHLVLENQNLAYENKQLNLLLKEYEQTLEGVMSKFRGVCHAATQHELTLHQYYTSLLQQIQTTHSTSALHDSTTLSTLLQRLSTLIRAALRTVNGEDEEFEHPGFDMPVTGVEKPYSLADVLADIQNIPTSAPINRPRTGTVAQNRWLGDQGVSGGYAGKSMARLDWSIEREGEIIRLEEENRLLREMLGVSKEFEPRAQQRQEQDQQQQREQHKQSPSPRETQERKDQSSSPREAQEREEQTDQLPSGDSEEHQEENVTKETSEAESPTKAGKSTEEIKGYRVLNKDEERAAPDSSDVASSPSIPEETEKASTDTTGSAIADDDEELPGSPPMTATASLVRSLSTSPQSRFKPSPKLLKSATYSGGGPKSPAMNRSNASTPTIAQSSGSATISGPISSPNPSLSSIFPRQAKTEPTTATTTTVELDDTAVAHALEVQKSGSTSVPTKAMNSSSATNAEERPAPRNKIDIKKAQPPSLPGSPLGKTPPKTGITLDHAVESRNSTGTTDDSSSHEQKEKTSIESGQKGRKSKAERRRDSQAAKKVDTEHEEKEEKNDLVDEQAKGEDTKPSYAEVAKEDGEE</sequence>
<keyword evidence="2" id="KW-1185">Reference proteome</keyword>